<keyword evidence="2" id="KW-1185">Reference proteome</keyword>
<reference evidence="1 2" key="1">
    <citation type="journal article" date="2019" name="Genome Biol. Evol.">
        <title>Insights into the evolution of the New World diploid cottons (Gossypium, subgenus Houzingenia) based on genome sequencing.</title>
        <authorList>
            <person name="Grover C.E."/>
            <person name="Arick M.A. 2nd"/>
            <person name="Thrash A."/>
            <person name="Conover J.L."/>
            <person name="Sanders W.S."/>
            <person name="Peterson D.G."/>
            <person name="Frelichowski J.E."/>
            <person name="Scheffler J.A."/>
            <person name="Scheffler B.E."/>
            <person name="Wendel J.F."/>
        </authorList>
    </citation>
    <scope>NUCLEOTIDE SEQUENCE [LARGE SCALE GENOMIC DNA]</scope>
    <source>
        <strain evidence="1">8</strain>
        <tissue evidence="1">Leaf</tissue>
    </source>
</reference>
<sequence length="109" mass="12884">SPSLFHHLYLHEFVVTFEYWWTHGLISNLSYQNLQVTYDLGSVTHPSSECTTALEVAEAEEGNIDPYSIFRQLGERLQTSECLLLWEMEMEMVREKEKRRLRGEGREKM</sequence>
<protein>
    <submittedName>
        <fullName evidence="1">Uncharacterized protein</fullName>
    </submittedName>
</protein>
<feature type="non-terminal residue" evidence="1">
    <location>
        <position position="1"/>
    </location>
</feature>
<accession>A0A7J9ET68</accession>
<evidence type="ECO:0000313" key="1">
    <source>
        <dbReference type="EMBL" id="MBA0776240.1"/>
    </source>
</evidence>
<dbReference type="EMBL" id="JABEZW010000009">
    <property type="protein sequence ID" value="MBA0776240.1"/>
    <property type="molecule type" value="Genomic_DNA"/>
</dbReference>
<gene>
    <name evidence="1" type="ORF">Gotri_011259</name>
</gene>
<comment type="caution">
    <text evidence="1">The sequence shown here is derived from an EMBL/GenBank/DDBJ whole genome shotgun (WGS) entry which is preliminary data.</text>
</comment>
<name>A0A7J9ET68_9ROSI</name>
<dbReference type="InterPro" id="IPR029058">
    <property type="entry name" value="AB_hydrolase_fold"/>
</dbReference>
<dbReference type="Proteomes" id="UP000593568">
    <property type="component" value="Unassembled WGS sequence"/>
</dbReference>
<organism evidence="1 2">
    <name type="scientific">Gossypium trilobum</name>
    <dbReference type="NCBI Taxonomy" id="34281"/>
    <lineage>
        <taxon>Eukaryota</taxon>
        <taxon>Viridiplantae</taxon>
        <taxon>Streptophyta</taxon>
        <taxon>Embryophyta</taxon>
        <taxon>Tracheophyta</taxon>
        <taxon>Spermatophyta</taxon>
        <taxon>Magnoliopsida</taxon>
        <taxon>eudicotyledons</taxon>
        <taxon>Gunneridae</taxon>
        <taxon>Pentapetalae</taxon>
        <taxon>rosids</taxon>
        <taxon>malvids</taxon>
        <taxon>Malvales</taxon>
        <taxon>Malvaceae</taxon>
        <taxon>Malvoideae</taxon>
        <taxon>Gossypium</taxon>
    </lineage>
</organism>
<dbReference type="AlphaFoldDB" id="A0A7J9ET68"/>
<dbReference type="Gene3D" id="3.40.50.1820">
    <property type="entry name" value="alpha/beta hydrolase"/>
    <property type="match status" value="1"/>
</dbReference>
<evidence type="ECO:0000313" key="2">
    <source>
        <dbReference type="Proteomes" id="UP000593568"/>
    </source>
</evidence>
<proteinExistence type="predicted"/>